<dbReference type="Proteomes" id="UP001054857">
    <property type="component" value="Unassembled WGS sequence"/>
</dbReference>
<name>A0AAD3DXA0_9CHLO</name>
<evidence type="ECO:0000313" key="3">
    <source>
        <dbReference type="Proteomes" id="UP001054857"/>
    </source>
</evidence>
<evidence type="ECO:0000313" key="2">
    <source>
        <dbReference type="EMBL" id="GFR48774.1"/>
    </source>
</evidence>
<proteinExistence type="predicted"/>
<comment type="caution">
    <text evidence="2">The sequence shown here is derived from an EMBL/GenBank/DDBJ whole genome shotgun (WGS) entry which is preliminary data.</text>
</comment>
<dbReference type="EMBL" id="BMAR01000026">
    <property type="protein sequence ID" value="GFR48774.1"/>
    <property type="molecule type" value="Genomic_DNA"/>
</dbReference>
<feature type="region of interest" description="Disordered" evidence="1">
    <location>
        <begin position="14"/>
        <end position="34"/>
    </location>
</feature>
<dbReference type="AlphaFoldDB" id="A0AAD3DXA0"/>
<accession>A0AAD3DXA0</accession>
<sequence>MSLILQKASFRPRGVWQSRDSGHRPIARLPPARGTDGYNFNNVSGIGKSPQLHMTVPETGRTKVLRLLGEGLNTYNGDQVGAAVKQLIAENPTPQPGNESLMLGQGTWQVFYAPHISQLSSFAGTTFQPIQYRLAGDMLVSNVKYSNPLLGEGWLSAGGTMARKYDDAVEITFDRFWVDVGADSLRADLPRDASSSLLTADGIIGALGRAAFFPQLAVFPVLYLDSDISVFRFTPLDTLIAVYKVA</sequence>
<protein>
    <submittedName>
        <fullName evidence="2">Uncharacterized protein</fullName>
    </submittedName>
</protein>
<organism evidence="2 3">
    <name type="scientific">Astrephomene gubernaculifera</name>
    <dbReference type="NCBI Taxonomy" id="47775"/>
    <lineage>
        <taxon>Eukaryota</taxon>
        <taxon>Viridiplantae</taxon>
        <taxon>Chlorophyta</taxon>
        <taxon>core chlorophytes</taxon>
        <taxon>Chlorophyceae</taxon>
        <taxon>CS clade</taxon>
        <taxon>Chlamydomonadales</taxon>
        <taxon>Astrephomenaceae</taxon>
        <taxon>Astrephomene</taxon>
    </lineage>
</organism>
<evidence type="ECO:0000256" key="1">
    <source>
        <dbReference type="SAM" id="MobiDB-lite"/>
    </source>
</evidence>
<keyword evidence="3" id="KW-1185">Reference proteome</keyword>
<reference evidence="2 3" key="1">
    <citation type="journal article" date="2021" name="Sci. Rep.">
        <title>Genome sequencing of the multicellular alga Astrephomene provides insights into convergent evolution of germ-soma differentiation.</title>
        <authorList>
            <person name="Yamashita S."/>
            <person name="Yamamoto K."/>
            <person name="Matsuzaki R."/>
            <person name="Suzuki S."/>
            <person name="Yamaguchi H."/>
            <person name="Hirooka S."/>
            <person name="Minakuchi Y."/>
            <person name="Miyagishima S."/>
            <person name="Kawachi M."/>
            <person name="Toyoda A."/>
            <person name="Nozaki H."/>
        </authorList>
    </citation>
    <scope>NUCLEOTIDE SEQUENCE [LARGE SCALE GENOMIC DNA]</scope>
    <source>
        <strain evidence="2 3">NIES-4017</strain>
    </source>
</reference>
<gene>
    <name evidence="2" type="ORF">Agub_g10595</name>
</gene>